<evidence type="ECO:0000256" key="2">
    <source>
        <dbReference type="SAM" id="SignalP"/>
    </source>
</evidence>
<comment type="caution">
    <text evidence="3">The sequence shown here is derived from an EMBL/GenBank/DDBJ whole genome shotgun (WGS) entry which is preliminary data.</text>
</comment>
<evidence type="ECO:0000313" key="3">
    <source>
        <dbReference type="EMBL" id="MBD8045383.1"/>
    </source>
</evidence>
<organism evidence="3 4">
    <name type="scientific">Arthrobacter pullicola</name>
    <dbReference type="NCBI Taxonomy" id="2762224"/>
    <lineage>
        <taxon>Bacteria</taxon>
        <taxon>Bacillati</taxon>
        <taxon>Actinomycetota</taxon>
        <taxon>Actinomycetes</taxon>
        <taxon>Micrococcales</taxon>
        <taxon>Micrococcaceae</taxon>
        <taxon>Arthrobacter</taxon>
    </lineage>
</organism>
<gene>
    <name evidence="3" type="ORF">H9638_16365</name>
</gene>
<feature type="chain" id="PRO_5045560835" evidence="2">
    <location>
        <begin position="24"/>
        <end position="160"/>
    </location>
</feature>
<proteinExistence type="predicted"/>
<keyword evidence="2" id="KW-0732">Signal</keyword>
<dbReference type="RefSeq" id="WP_191749235.1">
    <property type="nucleotide sequence ID" value="NZ_JACSQC010000010.1"/>
</dbReference>
<name>A0ABR8YMV8_9MICC</name>
<keyword evidence="4" id="KW-1185">Reference proteome</keyword>
<sequence>MRKTAAIPVLTVLALLLVTGCSAANAEAEAQPSPPPSSVPAEPSTEAAVEDTEEQACLKLLGTDGQGPLHQVMSVLRIGDGTSGVEMSAEDARPLHEEVLAIAKDAPADLGPLLRELSSATGNVIMQAEKPGRAWTFNTDTWTAAVTELEERCAPYGAAA</sequence>
<feature type="signal peptide" evidence="2">
    <location>
        <begin position="1"/>
        <end position="23"/>
    </location>
</feature>
<feature type="region of interest" description="Disordered" evidence="1">
    <location>
        <begin position="27"/>
        <end position="46"/>
    </location>
</feature>
<evidence type="ECO:0000256" key="1">
    <source>
        <dbReference type="SAM" id="MobiDB-lite"/>
    </source>
</evidence>
<dbReference type="PROSITE" id="PS51257">
    <property type="entry name" value="PROKAR_LIPOPROTEIN"/>
    <property type="match status" value="1"/>
</dbReference>
<reference evidence="3 4" key="1">
    <citation type="submission" date="2020-08" db="EMBL/GenBank/DDBJ databases">
        <title>A Genomic Blueprint of the Chicken Gut Microbiome.</title>
        <authorList>
            <person name="Gilroy R."/>
            <person name="Ravi A."/>
            <person name="Getino M."/>
            <person name="Pursley I."/>
            <person name="Horton D.L."/>
            <person name="Alikhan N.-F."/>
            <person name="Baker D."/>
            <person name="Gharbi K."/>
            <person name="Hall N."/>
            <person name="Watson M."/>
            <person name="Adriaenssens E.M."/>
            <person name="Foster-Nyarko E."/>
            <person name="Jarju S."/>
            <person name="Secka A."/>
            <person name="Antonio M."/>
            <person name="Oren A."/>
            <person name="Chaudhuri R."/>
            <person name="La Ragione R.M."/>
            <person name="Hildebrand F."/>
            <person name="Pallen M.J."/>
        </authorList>
    </citation>
    <scope>NUCLEOTIDE SEQUENCE [LARGE SCALE GENOMIC DNA]</scope>
    <source>
        <strain evidence="3 4">Sa2BUA2</strain>
    </source>
</reference>
<dbReference type="EMBL" id="JACSQC010000010">
    <property type="protein sequence ID" value="MBD8045383.1"/>
    <property type="molecule type" value="Genomic_DNA"/>
</dbReference>
<evidence type="ECO:0000313" key="4">
    <source>
        <dbReference type="Proteomes" id="UP000652763"/>
    </source>
</evidence>
<dbReference type="Proteomes" id="UP000652763">
    <property type="component" value="Unassembled WGS sequence"/>
</dbReference>
<protein>
    <submittedName>
        <fullName evidence="3">Uncharacterized protein</fullName>
    </submittedName>
</protein>
<accession>A0ABR8YMV8</accession>